<sequence>MSLSRGNSLVQKSRVTLCVIDPCGPWSSLSPELAHSESFMHWAAILLKCILYYTNLVRLKAVKVKASSKMDQVHSVLYLL</sequence>
<organism evidence="1 2">
    <name type="scientific">Solanum commersonii</name>
    <name type="common">Commerson's wild potato</name>
    <name type="synonym">Commerson's nightshade</name>
    <dbReference type="NCBI Taxonomy" id="4109"/>
    <lineage>
        <taxon>Eukaryota</taxon>
        <taxon>Viridiplantae</taxon>
        <taxon>Streptophyta</taxon>
        <taxon>Embryophyta</taxon>
        <taxon>Tracheophyta</taxon>
        <taxon>Spermatophyta</taxon>
        <taxon>Magnoliopsida</taxon>
        <taxon>eudicotyledons</taxon>
        <taxon>Gunneridae</taxon>
        <taxon>Pentapetalae</taxon>
        <taxon>asterids</taxon>
        <taxon>lamiids</taxon>
        <taxon>Solanales</taxon>
        <taxon>Solanaceae</taxon>
        <taxon>Solanoideae</taxon>
        <taxon>Solaneae</taxon>
        <taxon>Solanum</taxon>
    </lineage>
</organism>
<dbReference type="AlphaFoldDB" id="A0A9J5W3V7"/>
<name>A0A9J5W3V7_SOLCO</name>
<evidence type="ECO:0000313" key="1">
    <source>
        <dbReference type="EMBL" id="KAG5569972.1"/>
    </source>
</evidence>
<evidence type="ECO:0000313" key="2">
    <source>
        <dbReference type="Proteomes" id="UP000824120"/>
    </source>
</evidence>
<protein>
    <submittedName>
        <fullName evidence="1">Uncharacterized protein</fullName>
    </submittedName>
</protein>
<reference evidence="1 2" key="1">
    <citation type="submission" date="2020-09" db="EMBL/GenBank/DDBJ databases">
        <title>De no assembly of potato wild relative species, Solanum commersonii.</title>
        <authorList>
            <person name="Cho K."/>
        </authorList>
    </citation>
    <scope>NUCLEOTIDE SEQUENCE [LARGE SCALE GENOMIC DNA]</scope>
    <source>
        <strain evidence="1">LZ3.2</strain>
        <tissue evidence="1">Leaf</tissue>
    </source>
</reference>
<dbReference type="EMBL" id="JACXVP010000012">
    <property type="protein sequence ID" value="KAG5569972.1"/>
    <property type="molecule type" value="Genomic_DNA"/>
</dbReference>
<comment type="caution">
    <text evidence="1">The sequence shown here is derived from an EMBL/GenBank/DDBJ whole genome shotgun (WGS) entry which is preliminary data.</text>
</comment>
<proteinExistence type="predicted"/>
<gene>
    <name evidence="1" type="ORF">H5410_059738</name>
</gene>
<accession>A0A9J5W3V7</accession>
<dbReference type="Proteomes" id="UP000824120">
    <property type="component" value="Chromosome 12"/>
</dbReference>
<keyword evidence="2" id="KW-1185">Reference proteome</keyword>